<reference evidence="2" key="1">
    <citation type="submission" date="2014-11" db="EMBL/GenBank/DDBJ databases">
        <authorList>
            <person name="Otto D Thomas"/>
            <person name="Naeem Raeece"/>
        </authorList>
    </citation>
    <scope>NUCLEOTIDE SEQUENCE</scope>
</reference>
<gene>
    <name evidence="2" type="ORF">Cvel_30443</name>
</gene>
<evidence type="ECO:0000313" key="2">
    <source>
        <dbReference type="EMBL" id="CEM46743.1"/>
    </source>
</evidence>
<feature type="compositionally biased region" description="Low complexity" evidence="1">
    <location>
        <begin position="473"/>
        <end position="490"/>
    </location>
</feature>
<protein>
    <submittedName>
        <fullName evidence="2">Uncharacterized protein</fullName>
    </submittedName>
</protein>
<name>A0A0G4HQS1_9ALVE</name>
<feature type="compositionally biased region" description="Low complexity" evidence="1">
    <location>
        <begin position="395"/>
        <end position="406"/>
    </location>
</feature>
<feature type="region of interest" description="Disordered" evidence="1">
    <location>
        <begin position="473"/>
        <end position="503"/>
    </location>
</feature>
<evidence type="ECO:0000256" key="1">
    <source>
        <dbReference type="SAM" id="MobiDB-lite"/>
    </source>
</evidence>
<dbReference type="VEuPathDB" id="CryptoDB:Cvel_30443"/>
<organism evidence="2">
    <name type="scientific">Chromera velia CCMP2878</name>
    <dbReference type="NCBI Taxonomy" id="1169474"/>
    <lineage>
        <taxon>Eukaryota</taxon>
        <taxon>Sar</taxon>
        <taxon>Alveolata</taxon>
        <taxon>Colpodellida</taxon>
        <taxon>Chromeraceae</taxon>
        <taxon>Chromera</taxon>
    </lineage>
</organism>
<dbReference type="EMBL" id="CDMZ01003540">
    <property type="protein sequence ID" value="CEM46743.1"/>
    <property type="molecule type" value="Genomic_DNA"/>
</dbReference>
<accession>A0A0G4HQS1</accession>
<feature type="region of interest" description="Disordered" evidence="1">
    <location>
        <begin position="377"/>
        <end position="406"/>
    </location>
</feature>
<proteinExistence type="predicted"/>
<sequence>MERSDDKAPAEMRSLWHSLIPITTVRKIAKDHDFSDTRMALLYALLRERHRPASIRSTWMSTKYELSAGKPLLISKLDSDKVHPSFMCHGCIMKYVRNPTCVAYVPGECRCEDCCRVIAPTIFMQVKQEDMHGSQCLPLCDDCEDKTPLDERREILATHAVLTHIMPDPNDARTRGGSRNPNLKYASGDIPRLPCVKCGVARRLPVFSFHRGRGRSLPSRCVACAENRMLCSHCGCDVQLQITSDQAIDREAHQRTLLVQKGDIQGFFYPKKTVTDKCNEYWKDLEGLPPDPDLDSFSIRQIALAKLMEERHRVPLQGLQKAAGDPVELDLQYRALQIRHRRASRQLQQNFLQLQQQQQPNFHSTYHHNATVAPSLNGSFPFPPPHLQSAPQGLQQVSPASPQPPVQAVSPFLHPASPFLSVPASVPVQTPLAVSPSIPPGMLSHQGGVTTSPPLAQTPTVMQLAAPLQVHPASGASAYAPPAPQPQIQEASRRGRTRWQLSE</sequence>
<dbReference type="AlphaFoldDB" id="A0A0G4HQS1"/>